<dbReference type="WBParaSite" id="OFLC_0001214101-mRNA-1">
    <property type="protein sequence ID" value="OFLC_0001214101-mRNA-1"/>
    <property type="gene ID" value="OFLC_0001214101"/>
</dbReference>
<sequence length="30" mass="3607">MKMIENAVMIMMIRERLLIRLFPIILVFGN</sequence>
<proteinExistence type="predicted"/>
<dbReference type="AlphaFoldDB" id="A0A183HXC9"/>
<name>A0A183HXC9_9BILA</name>
<organism evidence="3">
    <name type="scientific">Onchocerca flexuosa</name>
    <dbReference type="NCBI Taxonomy" id="387005"/>
    <lineage>
        <taxon>Eukaryota</taxon>
        <taxon>Metazoa</taxon>
        <taxon>Ecdysozoa</taxon>
        <taxon>Nematoda</taxon>
        <taxon>Chromadorea</taxon>
        <taxon>Rhabditida</taxon>
        <taxon>Spirurina</taxon>
        <taxon>Spiruromorpha</taxon>
        <taxon>Filarioidea</taxon>
        <taxon>Onchocercidae</taxon>
        <taxon>Onchocerca</taxon>
    </lineage>
</organism>
<evidence type="ECO:0000313" key="2">
    <source>
        <dbReference type="Proteomes" id="UP000267606"/>
    </source>
</evidence>
<evidence type="ECO:0000313" key="3">
    <source>
        <dbReference type="WBParaSite" id="OFLC_0001214101-mRNA-1"/>
    </source>
</evidence>
<reference evidence="1 2" key="2">
    <citation type="submission" date="2018-11" db="EMBL/GenBank/DDBJ databases">
        <authorList>
            <consortium name="Pathogen Informatics"/>
        </authorList>
    </citation>
    <scope>NUCLEOTIDE SEQUENCE [LARGE SCALE GENOMIC DNA]</scope>
</reference>
<dbReference type="EMBL" id="UZAJ01018487">
    <property type="protein sequence ID" value="VDO82306.1"/>
    <property type="molecule type" value="Genomic_DNA"/>
</dbReference>
<keyword evidence="2" id="KW-1185">Reference proteome</keyword>
<accession>A0A183HXC9</accession>
<reference evidence="3" key="1">
    <citation type="submission" date="2016-06" db="UniProtKB">
        <authorList>
            <consortium name="WormBaseParasite"/>
        </authorList>
    </citation>
    <scope>IDENTIFICATION</scope>
</reference>
<gene>
    <name evidence="1" type="ORF">OFLC_LOCUS12149</name>
</gene>
<protein>
    <submittedName>
        <fullName evidence="1 3">Uncharacterized protein</fullName>
    </submittedName>
</protein>
<dbReference type="Proteomes" id="UP000267606">
    <property type="component" value="Unassembled WGS sequence"/>
</dbReference>
<evidence type="ECO:0000313" key="1">
    <source>
        <dbReference type="EMBL" id="VDO82306.1"/>
    </source>
</evidence>